<feature type="chain" id="PRO_5012489380" evidence="1">
    <location>
        <begin position="23"/>
        <end position="1087"/>
    </location>
</feature>
<organism evidence="3 4">
    <name type="scientific">Puniceibacterium sediminis</name>
    <dbReference type="NCBI Taxonomy" id="1608407"/>
    <lineage>
        <taxon>Bacteria</taxon>
        <taxon>Pseudomonadati</taxon>
        <taxon>Pseudomonadota</taxon>
        <taxon>Alphaproteobacteria</taxon>
        <taxon>Rhodobacterales</taxon>
        <taxon>Paracoccaceae</taxon>
        <taxon>Puniceibacterium</taxon>
    </lineage>
</organism>
<dbReference type="AlphaFoldDB" id="A0A238W4U9"/>
<dbReference type="InterPro" id="IPR025263">
    <property type="entry name" value="YhdP_central"/>
</dbReference>
<dbReference type="Pfam" id="PF13116">
    <property type="entry name" value="YhdP"/>
    <property type="match status" value="1"/>
</dbReference>
<evidence type="ECO:0000259" key="2">
    <source>
        <dbReference type="Pfam" id="PF13116"/>
    </source>
</evidence>
<keyword evidence="4" id="KW-1185">Reference proteome</keyword>
<evidence type="ECO:0000256" key="1">
    <source>
        <dbReference type="SAM" id="SignalP"/>
    </source>
</evidence>
<accession>A0A238W4U9</accession>
<keyword evidence="1" id="KW-0732">Signal</keyword>
<feature type="signal peptide" evidence="1">
    <location>
        <begin position="1"/>
        <end position="22"/>
    </location>
</feature>
<dbReference type="RefSeq" id="WP_089269716.1">
    <property type="nucleotide sequence ID" value="NZ_FZNN01000004.1"/>
</dbReference>
<sequence length="1087" mass="114424">MGRRRKAGLWLLLSLTFFTATAAVAIWAAIGRPLTAPDWLHNRIEARLAMAVPDLQIRFGTVGMLVQRNGLAQVILSDVRVATATGVPIVELSQVSAGFRPGALLQRKIEMREARVSGVFVTLRRDLQGRLGLALGPAFQQSDGGMPDLPTLIGQVDDALMRPMLAGLRSVEVDALTVRLDDERAHRGWTADGGRLQLVRDGGRVRMTAGLAVLGRGDTAATLEVNAASDIGRRDLSFGLNLSDLHSEDIAVQSPALAWLRALQAPISGALRGSMGADGALGELNATLQIGAGALQPNTRTKPIPFSGARTYFSYEPETATLSFNEISVDSEVGQVTADGTAVIQGLDTGWPSAMLGQFTLSRLVANPGNLFADPVHVARAETDFRLELEPFRLSVGRLRVEATQEPIYLRGSLAAGEEGWNLSLDGQLAQTNPQEVAEYWPPVLAPKARKWFLEHVKSGQVSDAQFALRSERGEKPSLYLDFAFDEATSLFARTLPPVTGGSGQFTLINHRLSVMLEQGTITPPEGGPVDVSGTSFAIADTRIKPSQGRVEVKAQGAVTAALSFLDQEPLKVMRRVGKPVTLADGMADVTGFLELPLRKGVRLPDMDFDFHGKLSDVSSDDVVPGRSVSAQALDVSVQPDQLRIAGRARVDGVPFDGSWTQPLGVPGATSTVAGTVTLSADAARTFGVALPEGMLSGQGPGTLDMQLARGKAPEFRLTSKLSGLGLALPAIGWQLSQRGTGSFEVAGTLGDVPRVDRLALDAPGLRTEGQVVLNADRSLNRIALSRVRAGGWLDAPVTLTARGRNATPAITVSGGRVDLRSLPARMGGGGAGGSGGPITVSFDKVIVTSGIELTGIKGDFTTQGGFQGDFTAMAGKKAPISGQIRPQAGGSAVVITAPNAGQVLAGTGLLKTVKGGAMTLRLTPVPGAAGSYDGLLDIREVRLQNAPVIGSILDAISIVGLLDQLNGVGIYFTGVNADFRLTPQQLILRSSSAAGPSMGISLDGYYNLATKALDMQGVVSPIYILNGIGALLTRRGEGLIGFNFNITGTTTVPRVAVNPLSVFTPGMFRELFRRAPPEPGKVRATQ</sequence>
<gene>
    <name evidence="3" type="ORF">SAMN06265370_104153</name>
</gene>
<reference evidence="3 4" key="1">
    <citation type="submission" date="2017-06" db="EMBL/GenBank/DDBJ databases">
        <authorList>
            <person name="Kim H.J."/>
            <person name="Triplett B.A."/>
        </authorList>
    </citation>
    <scope>NUCLEOTIDE SEQUENCE [LARGE SCALE GENOMIC DNA]</scope>
    <source>
        <strain evidence="3 4">DSM 29052</strain>
    </source>
</reference>
<dbReference type="Proteomes" id="UP000198417">
    <property type="component" value="Unassembled WGS sequence"/>
</dbReference>
<proteinExistence type="predicted"/>
<dbReference type="OrthoDB" id="7161641at2"/>
<dbReference type="EMBL" id="FZNN01000004">
    <property type="protein sequence ID" value="SNR41566.1"/>
    <property type="molecule type" value="Genomic_DNA"/>
</dbReference>
<protein>
    <submittedName>
        <fullName evidence="3">AsmA-like C-terminal region</fullName>
    </submittedName>
</protein>
<evidence type="ECO:0000313" key="4">
    <source>
        <dbReference type="Proteomes" id="UP000198417"/>
    </source>
</evidence>
<feature type="domain" description="YhdP central" evidence="2">
    <location>
        <begin position="363"/>
        <end position="731"/>
    </location>
</feature>
<name>A0A238W4U9_9RHOB</name>
<evidence type="ECO:0000313" key="3">
    <source>
        <dbReference type="EMBL" id="SNR41566.1"/>
    </source>
</evidence>